<feature type="coiled-coil region" evidence="1">
    <location>
        <begin position="412"/>
        <end position="439"/>
    </location>
</feature>
<protein>
    <submittedName>
        <fullName evidence="2">Uncharacterized protein</fullName>
    </submittedName>
</protein>
<dbReference type="Proteomes" id="UP001244341">
    <property type="component" value="Chromosome 13b"/>
</dbReference>
<organism evidence="2 3">
    <name type="scientific">Tetradesmus obliquus</name>
    <name type="common">Green alga</name>
    <name type="synonym">Acutodesmus obliquus</name>
    <dbReference type="NCBI Taxonomy" id="3088"/>
    <lineage>
        <taxon>Eukaryota</taxon>
        <taxon>Viridiplantae</taxon>
        <taxon>Chlorophyta</taxon>
        <taxon>core chlorophytes</taxon>
        <taxon>Chlorophyceae</taxon>
        <taxon>CS clade</taxon>
        <taxon>Sphaeropleales</taxon>
        <taxon>Scenedesmaceae</taxon>
        <taxon>Tetradesmus</taxon>
    </lineage>
</organism>
<evidence type="ECO:0000313" key="2">
    <source>
        <dbReference type="EMBL" id="WIA21652.1"/>
    </source>
</evidence>
<evidence type="ECO:0000313" key="3">
    <source>
        <dbReference type="Proteomes" id="UP001244341"/>
    </source>
</evidence>
<name>A0ABY8UJF1_TETOB</name>
<reference evidence="2 3" key="1">
    <citation type="submission" date="2023-05" db="EMBL/GenBank/DDBJ databases">
        <title>A 100% complete, gapless, phased diploid assembly of the Scenedesmus obliquus UTEX 3031 genome.</title>
        <authorList>
            <person name="Biondi T.C."/>
            <person name="Hanschen E.R."/>
            <person name="Kwon T."/>
            <person name="Eng W."/>
            <person name="Kruse C.P.S."/>
            <person name="Koehler S.I."/>
            <person name="Kunde Y."/>
            <person name="Gleasner C.D."/>
            <person name="You Mak K.T."/>
            <person name="Polle J."/>
            <person name="Hovde B.T."/>
            <person name="Starkenburg S.R."/>
        </authorList>
    </citation>
    <scope>NUCLEOTIDE SEQUENCE [LARGE SCALE GENOMIC DNA]</scope>
    <source>
        <strain evidence="2 3">DOE0152z</strain>
    </source>
</reference>
<sequence length="486" mass="54676">MGAAVSTALGSSRQQYVQGLLQAATDLDWARAMAMSSDDWCAYQQRLITRLRTLLQLLQQQQQQGAACPELANQLSPAQRSAFAAAVLSGEGAAAAAAAADSVLEPEVEMVALIDDFNTLVNLAILHNPMPVRDCARRNCSTLAYQDVVPLEFWAAASARTGLSEEQLQQLRFGYSEYWRIMGTVQHKQQQLASSVASSTAAAAPKPWGLRGGSPLAAAAAAAATAPAQERDDLLQLLDEHMARWQTAAQLLLQFYCNTMTREQCAHMLVACWPYFPRMGSLVGAVAEAEHPGAFKRLEDHLQELQSQHAAETNRRKQQLAQQRQDYWRRLVVLREQQALQATVAQQQQQQQQLQQQRFVMQPTAAQLLLQFYCNTMTREQCAHMLVACWPYFPRMGSLVGAVAEAEHPGAFKRLEDHLQELRSQHAAETNRRKQQLAQQRQDYWRRLVVLREQQALQAAVAQQQQQQQQQQRFVMQPVHMVPRHY</sequence>
<proteinExistence type="predicted"/>
<gene>
    <name evidence="2" type="ORF">OEZ85_000825</name>
</gene>
<keyword evidence="1" id="KW-0175">Coiled coil</keyword>
<feature type="coiled-coil region" evidence="1">
    <location>
        <begin position="295"/>
        <end position="357"/>
    </location>
</feature>
<keyword evidence="3" id="KW-1185">Reference proteome</keyword>
<accession>A0ABY8UJF1</accession>
<dbReference type="EMBL" id="CP126220">
    <property type="protein sequence ID" value="WIA21652.1"/>
    <property type="molecule type" value="Genomic_DNA"/>
</dbReference>
<evidence type="ECO:0000256" key="1">
    <source>
        <dbReference type="SAM" id="Coils"/>
    </source>
</evidence>